<dbReference type="AlphaFoldDB" id="A0A0H2M914"/>
<protein>
    <submittedName>
        <fullName evidence="1">4,5-dioxygenase</fullName>
    </submittedName>
</protein>
<dbReference type="STRING" id="1489064.WH96_20060"/>
<dbReference type="EMBL" id="LAQL01000022">
    <property type="protein sequence ID" value="KLN58989.1"/>
    <property type="molecule type" value="Genomic_DNA"/>
</dbReference>
<keyword evidence="1" id="KW-0223">Dioxygenase</keyword>
<gene>
    <name evidence="1" type="ORF">WH96_20060</name>
</gene>
<evidence type="ECO:0000313" key="1">
    <source>
        <dbReference type="EMBL" id="KLN58989.1"/>
    </source>
</evidence>
<dbReference type="RefSeq" id="WP_047766028.1">
    <property type="nucleotide sequence ID" value="NZ_LAQL01000022.1"/>
</dbReference>
<dbReference type="PANTHER" id="PTHR36423">
    <property type="entry name" value="AFR070WP"/>
    <property type="match status" value="1"/>
</dbReference>
<comment type="caution">
    <text evidence="1">The sequence shown here is derived from an EMBL/GenBank/DDBJ whole genome shotgun (WGS) entry which is preliminary data.</text>
</comment>
<dbReference type="Proteomes" id="UP000035444">
    <property type="component" value="Unassembled WGS sequence"/>
</dbReference>
<dbReference type="PATRIC" id="fig|1489064.4.peg.1840"/>
<keyword evidence="2" id="KW-1185">Reference proteome</keyword>
<sequence>MISPRDYHVHFYFDQDTVTLARQVCEAVKARFSVSMGRVHEKSVGPHPRWSCQLTVMPEIFGEVVSWVSLNRAGLTVFIHPNTGDDLKDHQEHAIWMGEMLELDLSTFH</sequence>
<dbReference type="Pfam" id="PF08883">
    <property type="entry name" value="DOPA_dioxygen"/>
    <property type="match status" value="1"/>
</dbReference>
<dbReference type="PIRSF" id="PIRSF028139">
    <property type="entry name" value="DOPA-diox_rel_Mll2280"/>
    <property type="match status" value="1"/>
</dbReference>
<keyword evidence="1" id="KW-0560">Oxidoreductase</keyword>
<dbReference type="InterPro" id="IPR014980">
    <property type="entry name" value="DOPA_dioxygen"/>
</dbReference>
<dbReference type="SUPFAM" id="SSF143410">
    <property type="entry name" value="DOPA-like"/>
    <property type="match status" value="1"/>
</dbReference>
<dbReference type="GO" id="GO:0051213">
    <property type="term" value="F:dioxygenase activity"/>
    <property type="evidence" value="ECO:0007669"/>
    <property type="project" value="UniProtKB-KW"/>
</dbReference>
<dbReference type="InterPro" id="IPR023389">
    <property type="entry name" value="DOPA-like_sf"/>
</dbReference>
<accession>A0A0H2M914</accession>
<dbReference type="OrthoDB" id="572228at2"/>
<organism evidence="1 2">
    <name type="scientific">Kiloniella spongiae</name>
    <dbReference type="NCBI Taxonomy" id="1489064"/>
    <lineage>
        <taxon>Bacteria</taxon>
        <taxon>Pseudomonadati</taxon>
        <taxon>Pseudomonadota</taxon>
        <taxon>Alphaproteobacteria</taxon>
        <taxon>Rhodospirillales</taxon>
        <taxon>Kiloniellaceae</taxon>
        <taxon>Kiloniella</taxon>
    </lineage>
</organism>
<name>A0A0H2M914_9PROT</name>
<evidence type="ECO:0000313" key="2">
    <source>
        <dbReference type="Proteomes" id="UP000035444"/>
    </source>
</evidence>
<reference evidence="1 2" key="1">
    <citation type="submission" date="2015-03" db="EMBL/GenBank/DDBJ databases">
        <title>Genome Sequence of Kiloniella spongiae MEBiC09566, isolated from a marine sponge.</title>
        <authorList>
            <person name="Shao Z."/>
            <person name="Wang L."/>
            <person name="Li X."/>
        </authorList>
    </citation>
    <scope>NUCLEOTIDE SEQUENCE [LARGE SCALE GENOMIC DNA]</scope>
    <source>
        <strain evidence="1 2">MEBiC09566</strain>
    </source>
</reference>
<proteinExistence type="predicted"/>
<dbReference type="Gene3D" id="3.30.70.1240">
    <property type="entry name" value="DOPA-like domains"/>
    <property type="match status" value="1"/>
</dbReference>
<dbReference type="PANTHER" id="PTHR36423:SF2">
    <property type="entry name" value="AFR070WP"/>
    <property type="match status" value="1"/>
</dbReference>